<evidence type="ECO:0000313" key="2">
    <source>
        <dbReference type="EMBL" id="KGF57368.1"/>
    </source>
</evidence>
<dbReference type="Gene3D" id="3.30.1540.20">
    <property type="entry name" value="MutL, C-terminal domain, dimerisation subdomain"/>
    <property type="match status" value="1"/>
</dbReference>
<dbReference type="InterPro" id="IPR042121">
    <property type="entry name" value="MutL_C_regsub"/>
</dbReference>
<dbReference type="SMART" id="SM00853">
    <property type="entry name" value="MutL_C"/>
    <property type="match status" value="1"/>
</dbReference>
<dbReference type="InterPro" id="IPR014790">
    <property type="entry name" value="MutL_C"/>
</dbReference>
<reference evidence="2 3" key="1">
    <citation type="submission" date="2011-08" db="EMBL/GenBank/DDBJ databases">
        <title>The Genome Sequence of Clostridium orbiscindens 1_3_50AFAA.</title>
        <authorList>
            <consortium name="The Broad Institute Genome Sequencing Platform"/>
            <person name="Earl A."/>
            <person name="Ward D."/>
            <person name="Feldgarden M."/>
            <person name="Gevers D."/>
            <person name="Daigneault M."/>
            <person name="Strauss J."/>
            <person name="Allen-Vercoe E."/>
            <person name="Young S.K."/>
            <person name="Zeng Q."/>
            <person name="Gargeya S."/>
            <person name="Fitzgerald M."/>
            <person name="Haas B."/>
            <person name="Abouelleil A."/>
            <person name="Alvarado L."/>
            <person name="Arachchi H.M."/>
            <person name="Berlin A."/>
            <person name="Brown A."/>
            <person name="Chapman S.B."/>
            <person name="Chen Z."/>
            <person name="Dunbar C."/>
            <person name="Freedman E."/>
            <person name="Gearin G."/>
            <person name="Gellesch M."/>
            <person name="Goldberg J."/>
            <person name="Griggs A."/>
            <person name="Gujja S."/>
            <person name="Heiman D."/>
            <person name="Howarth C."/>
            <person name="Larson L."/>
            <person name="Lui A."/>
            <person name="MacDonald P.J.P."/>
            <person name="Montmayeur A."/>
            <person name="Murphy C."/>
            <person name="Neiman D."/>
            <person name="Pearson M."/>
            <person name="Priest M."/>
            <person name="Roberts A."/>
            <person name="Saif S."/>
            <person name="Shea T."/>
            <person name="Shenoy N."/>
            <person name="Sisk P."/>
            <person name="Stolte C."/>
            <person name="Sykes S."/>
            <person name="Wortman J."/>
            <person name="Nusbaum C."/>
            <person name="Birren B."/>
        </authorList>
    </citation>
    <scope>NUCLEOTIDE SEQUENCE [LARGE SCALE GENOMIC DNA]</scope>
    <source>
        <strain evidence="2 3">1_3_50AFAA</strain>
    </source>
</reference>
<dbReference type="InterPro" id="IPR037198">
    <property type="entry name" value="MutL_C_sf"/>
</dbReference>
<dbReference type="RefSeq" id="WP_044938286.1">
    <property type="nucleotide sequence ID" value="NZ_KN174161.1"/>
</dbReference>
<dbReference type="SUPFAM" id="SSF118116">
    <property type="entry name" value="DNA mismatch repair protein MutL"/>
    <property type="match status" value="1"/>
</dbReference>
<dbReference type="InterPro" id="IPR042120">
    <property type="entry name" value="MutL_C_dimsub"/>
</dbReference>
<evidence type="ECO:0000259" key="1">
    <source>
        <dbReference type="SMART" id="SM00853"/>
    </source>
</evidence>
<feature type="domain" description="MutL C-terminal dimerisation" evidence="1">
    <location>
        <begin position="1"/>
        <end position="141"/>
    </location>
</feature>
<evidence type="ECO:0000313" key="3">
    <source>
        <dbReference type="Proteomes" id="UP000029585"/>
    </source>
</evidence>
<keyword evidence="3" id="KW-1185">Reference proteome</keyword>
<dbReference type="EMBL" id="ADLO01000006">
    <property type="protein sequence ID" value="KGF57368.1"/>
    <property type="molecule type" value="Genomic_DNA"/>
</dbReference>
<accession>A0A096BD96</accession>
<comment type="caution">
    <text evidence="2">The sequence shown here is derived from an EMBL/GenBank/DDBJ whole genome shotgun (WGS) entry which is preliminary data.</text>
</comment>
<dbReference type="Proteomes" id="UP000029585">
    <property type="component" value="Unassembled WGS sequence"/>
</dbReference>
<dbReference type="eggNOG" id="COG0323">
    <property type="taxonomic scope" value="Bacteria"/>
</dbReference>
<organism evidence="2 3">
    <name type="scientific">Flavonifractor plautii 1_3_50AFAA</name>
    <dbReference type="NCBI Taxonomy" id="742738"/>
    <lineage>
        <taxon>Bacteria</taxon>
        <taxon>Bacillati</taxon>
        <taxon>Bacillota</taxon>
        <taxon>Clostridia</taxon>
        <taxon>Eubacteriales</taxon>
        <taxon>Oscillospiraceae</taxon>
        <taxon>Flavonifractor</taxon>
    </lineage>
</organism>
<dbReference type="GO" id="GO:0005524">
    <property type="term" value="F:ATP binding"/>
    <property type="evidence" value="ECO:0007669"/>
    <property type="project" value="InterPro"/>
</dbReference>
<protein>
    <recommendedName>
        <fullName evidence="1">MutL C-terminal dimerisation domain-containing protein</fullName>
    </recommendedName>
</protein>
<dbReference type="Pfam" id="PF08676">
    <property type="entry name" value="MutL_C"/>
    <property type="match status" value="1"/>
</dbReference>
<dbReference type="GO" id="GO:0006298">
    <property type="term" value="P:mismatch repair"/>
    <property type="evidence" value="ECO:0007669"/>
    <property type="project" value="InterPro"/>
</dbReference>
<name>A0A096BD96_FLAPL</name>
<dbReference type="AlphaFoldDB" id="A0A096BD96"/>
<dbReference type="PATRIC" id="fig|742738.3.peg.194"/>
<dbReference type="Gene3D" id="3.30.1370.100">
    <property type="entry name" value="MutL, C-terminal domain, regulatory subdomain"/>
    <property type="match status" value="1"/>
</dbReference>
<gene>
    <name evidence="2" type="ORF">HMPREF9460_00182</name>
</gene>
<proteinExistence type="predicted"/>
<sequence>MAGEVLNTYIIVEQGDKVLFIDKHAAHERLNFDRMKAEGYQPMVQALLEPVVFTPPAEEGAALLAQLPLLGRFGFEAEDFGGGALIVRAAPSDVAAGEIPDVLSELAGRLLTGGSADPGAARDALLHTMACKAAIKGGQRNSPAELLKVAQAVMSGAVKYCPHGRPVAIELTRQQLEKRFGRV</sequence>
<dbReference type="HOGENOM" id="CLU_091683_1_1_9"/>